<dbReference type="EMBL" id="QXJM01000039">
    <property type="protein sequence ID" value="RIE02387.1"/>
    <property type="molecule type" value="Genomic_DNA"/>
</dbReference>
<dbReference type="InterPro" id="IPR009057">
    <property type="entry name" value="Homeodomain-like_sf"/>
</dbReference>
<dbReference type="AlphaFoldDB" id="A0A398CRD3"/>
<dbReference type="GO" id="GO:0003700">
    <property type="term" value="F:DNA-binding transcription factor activity"/>
    <property type="evidence" value="ECO:0007669"/>
    <property type="project" value="InterPro"/>
</dbReference>
<name>A0A398CRD3_9BACL</name>
<evidence type="ECO:0000256" key="1">
    <source>
        <dbReference type="ARBA" id="ARBA00004496"/>
    </source>
</evidence>
<evidence type="ECO:0000259" key="10">
    <source>
        <dbReference type="PROSITE" id="PS50110"/>
    </source>
</evidence>
<organism evidence="11 12">
    <name type="scientific">Cohnella faecalis</name>
    <dbReference type="NCBI Taxonomy" id="2315694"/>
    <lineage>
        <taxon>Bacteria</taxon>
        <taxon>Bacillati</taxon>
        <taxon>Bacillota</taxon>
        <taxon>Bacilli</taxon>
        <taxon>Bacillales</taxon>
        <taxon>Paenibacillaceae</taxon>
        <taxon>Cohnella</taxon>
    </lineage>
</organism>
<dbReference type="SMART" id="SM00342">
    <property type="entry name" value="HTH_ARAC"/>
    <property type="match status" value="1"/>
</dbReference>
<dbReference type="SUPFAM" id="SSF46689">
    <property type="entry name" value="Homeodomain-like"/>
    <property type="match status" value="2"/>
</dbReference>
<dbReference type="PANTHER" id="PTHR42713">
    <property type="entry name" value="HISTIDINE KINASE-RELATED"/>
    <property type="match status" value="1"/>
</dbReference>
<sequence>MEFGTSFEGFACCTGTRAESCSAMRTRGELSSKFGCPLPSSSRSAGMSRYCKKRRMIRKGGNVLLTMLVVDDEIYALKGITQGIDWSDLPISVILEAENVDQAKRKLQENKVDLVISDIEMPGANGIELLRYIREAAPATLTVFLTGHARFEYAQEALQYGCFDYVLKPVDHDVLKEIVKRAIEEIERRQERQAFEEMLEKYRRHWKNQLPILVEKFWQEVLAGRGPAGQDRLDREFAMYDIPLSAGDRVLPVLLSIEQWDVELDARDESIMEYAVRKAAAEIILGDRKGAVLQDRNDVNLVLVYLPDGALADRDALKTACLQYVRASNDYFHCRVSCYVGDTVRIGEIAGSVERLSQLERANISNPQTVVDGLESGEALGGSAAGPSLPSFMEWGILLDNGSIDELVLAVNETLRRFQEESVSRETLELFYFGFVHMLFQAAHRKGVSIYDALAVQEMNDGQFARTPLHMQAWAVKMVQKAGQAFQDRHRDASAVIAKIQSFIQDNIHKELGRDDIAGAVYRNPAYLSRMFRKETGLSLTDYIAQAKIERAKRLLIDTNDKVSHIAEGIGYTHFSYFAKLFKKMTGMTPQDYRKKHQTLH</sequence>
<dbReference type="Gene3D" id="3.40.50.2300">
    <property type="match status" value="1"/>
</dbReference>
<dbReference type="InterPro" id="IPR020449">
    <property type="entry name" value="Tscrpt_reg_AraC-type_HTH"/>
</dbReference>
<dbReference type="Pfam" id="PF12833">
    <property type="entry name" value="HTH_18"/>
    <property type="match status" value="1"/>
</dbReference>
<dbReference type="PROSITE" id="PS01124">
    <property type="entry name" value="HTH_ARAC_FAMILY_2"/>
    <property type="match status" value="1"/>
</dbReference>
<evidence type="ECO:0000256" key="2">
    <source>
        <dbReference type="ARBA" id="ARBA00022490"/>
    </source>
</evidence>
<dbReference type="SUPFAM" id="SSF52172">
    <property type="entry name" value="CheY-like"/>
    <property type="match status" value="1"/>
</dbReference>
<evidence type="ECO:0000256" key="3">
    <source>
        <dbReference type="ARBA" id="ARBA00022553"/>
    </source>
</evidence>
<evidence type="ECO:0000313" key="11">
    <source>
        <dbReference type="EMBL" id="RIE02387.1"/>
    </source>
</evidence>
<comment type="subcellular location">
    <subcellularLocation>
        <location evidence="1">Cytoplasm</location>
    </subcellularLocation>
</comment>
<keyword evidence="7" id="KW-0804">Transcription</keyword>
<evidence type="ECO:0000256" key="6">
    <source>
        <dbReference type="ARBA" id="ARBA00023125"/>
    </source>
</evidence>
<keyword evidence="2" id="KW-0963">Cytoplasm</keyword>
<keyword evidence="3 8" id="KW-0597">Phosphoprotein</keyword>
<dbReference type="SMART" id="SM00448">
    <property type="entry name" value="REC"/>
    <property type="match status" value="1"/>
</dbReference>
<evidence type="ECO:0000256" key="8">
    <source>
        <dbReference type="PROSITE-ProRule" id="PRU00169"/>
    </source>
</evidence>
<gene>
    <name evidence="11" type="ORF">D3H35_16880</name>
</gene>
<dbReference type="GO" id="GO:0005737">
    <property type="term" value="C:cytoplasm"/>
    <property type="evidence" value="ECO:0007669"/>
    <property type="project" value="UniProtKB-SubCell"/>
</dbReference>
<dbReference type="InterPro" id="IPR001789">
    <property type="entry name" value="Sig_transdc_resp-reg_receiver"/>
</dbReference>
<dbReference type="GO" id="GO:0043565">
    <property type="term" value="F:sequence-specific DNA binding"/>
    <property type="evidence" value="ECO:0007669"/>
    <property type="project" value="InterPro"/>
</dbReference>
<keyword evidence="6" id="KW-0238">DNA-binding</keyword>
<dbReference type="InterPro" id="IPR011006">
    <property type="entry name" value="CheY-like_superfamily"/>
</dbReference>
<proteinExistence type="predicted"/>
<accession>A0A398CRD3</accession>
<evidence type="ECO:0000259" key="9">
    <source>
        <dbReference type="PROSITE" id="PS01124"/>
    </source>
</evidence>
<dbReference type="GO" id="GO:0000160">
    <property type="term" value="P:phosphorelay signal transduction system"/>
    <property type="evidence" value="ECO:0007669"/>
    <property type="project" value="UniProtKB-KW"/>
</dbReference>
<keyword evidence="12" id="KW-1185">Reference proteome</keyword>
<keyword evidence="4" id="KW-0902">Two-component regulatory system</keyword>
<feature type="modified residue" description="4-aspartylphosphate" evidence="8">
    <location>
        <position position="118"/>
    </location>
</feature>
<dbReference type="CDD" id="cd17536">
    <property type="entry name" value="REC_YesN-like"/>
    <property type="match status" value="1"/>
</dbReference>
<evidence type="ECO:0000256" key="5">
    <source>
        <dbReference type="ARBA" id="ARBA00023015"/>
    </source>
</evidence>
<feature type="domain" description="Response regulatory" evidence="10">
    <location>
        <begin position="66"/>
        <end position="183"/>
    </location>
</feature>
<feature type="domain" description="HTH araC/xylS-type" evidence="9">
    <location>
        <begin position="498"/>
        <end position="596"/>
    </location>
</feature>
<reference evidence="11 12" key="1">
    <citation type="submission" date="2018-09" db="EMBL/GenBank/DDBJ databases">
        <title>Cohnella cavernae sp. nov., isolated from a karst cave.</title>
        <authorList>
            <person name="Zhu H."/>
        </authorList>
    </citation>
    <scope>NUCLEOTIDE SEQUENCE [LARGE SCALE GENOMIC DNA]</scope>
    <source>
        <strain evidence="11 12">K2E09-144</strain>
    </source>
</reference>
<evidence type="ECO:0000313" key="12">
    <source>
        <dbReference type="Proteomes" id="UP000266340"/>
    </source>
</evidence>
<dbReference type="Proteomes" id="UP000266340">
    <property type="component" value="Unassembled WGS sequence"/>
</dbReference>
<evidence type="ECO:0000256" key="7">
    <source>
        <dbReference type="ARBA" id="ARBA00023163"/>
    </source>
</evidence>
<keyword evidence="5" id="KW-0805">Transcription regulation</keyword>
<evidence type="ECO:0000256" key="4">
    <source>
        <dbReference type="ARBA" id="ARBA00023012"/>
    </source>
</evidence>
<comment type="caution">
    <text evidence="11">The sequence shown here is derived from an EMBL/GenBank/DDBJ whole genome shotgun (WGS) entry which is preliminary data.</text>
</comment>
<dbReference type="PROSITE" id="PS50110">
    <property type="entry name" value="RESPONSE_REGULATORY"/>
    <property type="match status" value="1"/>
</dbReference>
<dbReference type="PANTHER" id="PTHR42713:SF3">
    <property type="entry name" value="TRANSCRIPTIONAL REGULATORY PROTEIN HPTR"/>
    <property type="match status" value="1"/>
</dbReference>
<dbReference type="InterPro" id="IPR018060">
    <property type="entry name" value="HTH_AraC"/>
</dbReference>
<dbReference type="PRINTS" id="PR00032">
    <property type="entry name" value="HTHARAC"/>
</dbReference>
<dbReference type="Pfam" id="PF00072">
    <property type="entry name" value="Response_reg"/>
    <property type="match status" value="1"/>
</dbReference>
<protein>
    <submittedName>
        <fullName evidence="11">Response regulator</fullName>
    </submittedName>
</protein>
<dbReference type="InterPro" id="IPR051552">
    <property type="entry name" value="HptR"/>
</dbReference>
<dbReference type="Gene3D" id="1.10.10.60">
    <property type="entry name" value="Homeodomain-like"/>
    <property type="match status" value="2"/>
</dbReference>